<feature type="non-terminal residue" evidence="2">
    <location>
        <position position="1"/>
    </location>
</feature>
<accession>A0A2W4WDJ1</accession>
<protein>
    <submittedName>
        <fullName evidence="2">Uncharacterized protein</fullName>
    </submittedName>
</protein>
<organism evidence="2 3">
    <name type="scientific">Shackletoniella antarctica</name>
    <dbReference type="NCBI Taxonomy" id="268115"/>
    <lineage>
        <taxon>Bacteria</taxon>
        <taxon>Bacillati</taxon>
        <taxon>Cyanobacteriota</taxon>
        <taxon>Cyanophyceae</taxon>
        <taxon>Oculatellales</taxon>
        <taxon>Oculatellaceae</taxon>
        <taxon>Shackletoniella</taxon>
    </lineage>
</organism>
<reference evidence="3" key="1">
    <citation type="submission" date="2018-04" db="EMBL/GenBank/DDBJ databases">
        <authorList>
            <person name="Cornet L."/>
        </authorList>
    </citation>
    <scope>NUCLEOTIDE SEQUENCE [LARGE SCALE GENOMIC DNA]</scope>
</reference>
<keyword evidence="1" id="KW-1133">Transmembrane helix</keyword>
<dbReference type="AlphaFoldDB" id="A0A2W4WDJ1"/>
<reference evidence="2 3" key="2">
    <citation type="submission" date="2018-06" db="EMBL/GenBank/DDBJ databases">
        <title>Metagenomic assembly of (sub)arctic Cyanobacteria and their associated microbiome from non-axenic cultures.</title>
        <authorList>
            <person name="Baurain D."/>
        </authorList>
    </citation>
    <scope>NUCLEOTIDE SEQUENCE [LARGE SCALE GENOMIC DNA]</scope>
    <source>
        <strain evidence="2">ULC041bin1</strain>
    </source>
</reference>
<evidence type="ECO:0000313" key="3">
    <source>
        <dbReference type="Proteomes" id="UP000249081"/>
    </source>
</evidence>
<gene>
    <name evidence="2" type="ORF">DCF17_12550</name>
</gene>
<proteinExistence type="predicted"/>
<dbReference type="Proteomes" id="UP000249081">
    <property type="component" value="Unassembled WGS sequence"/>
</dbReference>
<evidence type="ECO:0000313" key="2">
    <source>
        <dbReference type="EMBL" id="PZO39959.1"/>
    </source>
</evidence>
<dbReference type="EMBL" id="QBMN01000081">
    <property type="protein sequence ID" value="PZO39959.1"/>
    <property type="molecule type" value="Genomic_DNA"/>
</dbReference>
<sequence>PQIECPHCRRHSVVRHGESEYVCLNCDFRRDLSQPYLSGFGNVLLGALAFILVLYLSGA</sequence>
<comment type="caution">
    <text evidence="2">The sequence shown here is derived from an EMBL/GenBank/DDBJ whole genome shotgun (WGS) entry which is preliminary data.</text>
</comment>
<evidence type="ECO:0000256" key="1">
    <source>
        <dbReference type="SAM" id="Phobius"/>
    </source>
</evidence>
<feature type="transmembrane region" description="Helical" evidence="1">
    <location>
        <begin position="36"/>
        <end position="56"/>
    </location>
</feature>
<name>A0A2W4WDJ1_9CYAN</name>
<keyword evidence="1" id="KW-0472">Membrane</keyword>
<keyword evidence="1" id="KW-0812">Transmembrane</keyword>